<evidence type="ECO:0000313" key="2">
    <source>
        <dbReference type="EMBL" id="SVA53020.1"/>
    </source>
</evidence>
<dbReference type="Pfam" id="PF19798">
    <property type="entry name" value="Sulfotransfer_5"/>
    <property type="match status" value="1"/>
</dbReference>
<name>A0A381WKI5_9ZZZZ</name>
<evidence type="ECO:0008006" key="3">
    <source>
        <dbReference type="Google" id="ProtNLM"/>
    </source>
</evidence>
<dbReference type="PANTHER" id="PTHR42743">
    <property type="entry name" value="AMINO-ACID AMINOTRANSFERASE"/>
    <property type="match status" value="1"/>
</dbReference>
<dbReference type="AlphaFoldDB" id="A0A381WKI5"/>
<dbReference type="EMBL" id="UINC01012098">
    <property type="protein sequence ID" value="SVA53020.1"/>
    <property type="molecule type" value="Genomic_DNA"/>
</dbReference>
<dbReference type="InterPro" id="IPR050571">
    <property type="entry name" value="Class-IV_PLP-Dep_Aminotrnsfr"/>
</dbReference>
<organism evidence="2">
    <name type="scientific">marine metagenome</name>
    <dbReference type="NCBI Taxonomy" id="408172"/>
    <lineage>
        <taxon>unclassified sequences</taxon>
        <taxon>metagenomes</taxon>
        <taxon>ecological metagenomes</taxon>
    </lineage>
</organism>
<dbReference type="GO" id="GO:0019752">
    <property type="term" value="P:carboxylic acid metabolic process"/>
    <property type="evidence" value="ECO:0007669"/>
    <property type="project" value="TreeGrafter"/>
</dbReference>
<comment type="similarity">
    <text evidence="1">Belongs to the class-IV pyridoxal-phosphate-dependent aminotransferase family.</text>
</comment>
<proteinExistence type="inferred from homology"/>
<accession>A0A381WKI5</accession>
<dbReference type="Gene3D" id="3.40.50.300">
    <property type="entry name" value="P-loop containing nucleotide triphosphate hydrolases"/>
    <property type="match status" value="1"/>
</dbReference>
<reference evidence="2" key="1">
    <citation type="submission" date="2018-05" db="EMBL/GenBank/DDBJ databases">
        <authorList>
            <person name="Lanie J.A."/>
            <person name="Ng W.-L."/>
            <person name="Kazmierczak K.M."/>
            <person name="Andrzejewski T.M."/>
            <person name="Davidsen T.M."/>
            <person name="Wayne K.J."/>
            <person name="Tettelin H."/>
            <person name="Glass J.I."/>
            <person name="Rusch D."/>
            <person name="Podicherti R."/>
            <person name="Tsui H.-C.T."/>
            <person name="Winkler M.E."/>
        </authorList>
    </citation>
    <scope>NUCLEOTIDE SEQUENCE</scope>
</reference>
<dbReference type="InterPro" id="IPR027417">
    <property type="entry name" value="P-loop_NTPase"/>
</dbReference>
<protein>
    <recommendedName>
        <fullName evidence="3">Sulfotransferase domain-containing protein</fullName>
    </recommendedName>
</protein>
<dbReference type="SUPFAM" id="SSF52540">
    <property type="entry name" value="P-loop containing nucleoside triphosphate hydrolases"/>
    <property type="match status" value="1"/>
</dbReference>
<dbReference type="PANTHER" id="PTHR42743:SF11">
    <property type="entry name" value="AMINODEOXYCHORISMATE LYASE"/>
    <property type="match status" value="1"/>
</dbReference>
<gene>
    <name evidence="2" type="ORF">METZ01_LOCUS105874</name>
</gene>
<evidence type="ECO:0000256" key="1">
    <source>
        <dbReference type="ARBA" id="ARBA00009320"/>
    </source>
</evidence>
<sequence>MRSWSSRTDTFVSDEPFYAYYLKEKKLKHPMYKEIIDHYPNTYDLVVNSITKETPQSKKIWYQKHMAHHLINLEKIEWIKDFYNCFLIRHPKNVINSYAKKNKLNHINELGYPQQYELIQYLQKFQKKILVIDTSILLKNPENILNQWCKHLDIRFDKRMLQWEKGLYPTDGIWWKHWYNNVINTTKFEISQNKYDNVPEEYQSIYDEALYYYKKLYYFVL</sequence>